<keyword evidence="12 17" id="KW-0472">Membrane</keyword>
<reference evidence="23" key="2">
    <citation type="submission" date="2025-08" db="UniProtKB">
        <authorList>
            <consortium name="Ensembl"/>
        </authorList>
    </citation>
    <scope>IDENTIFICATION</scope>
</reference>
<dbReference type="GO" id="GO:0007155">
    <property type="term" value="P:cell adhesion"/>
    <property type="evidence" value="ECO:0007669"/>
    <property type="project" value="UniProtKB-KW"/>
</dbReference>
<dbReference type="InterPro" id="IPR000742">
    <property type="entry name" value="EGF"/>
</dbReference>
<keyword evidence="11 17" id="KW-1133">Transmembrane helix</keyword>
<dbReference type="PANTHER" id="PTHR15036">
    <property type="entry name" value="PIKACHURIN-LIKE PROTEIN"/>
    <property type="match status" value="1"/>
</dbReference>
<proteinExistence type="inferred from homology"/>
<feature type="domain" description="Laminin G" evidence="20">
    <location>
        <begin position="780"/>
        <end position="945"/>
    </location>
</feature>
<dbReference type="PANTHER" id="PTHR15036:SF43">
    <property type="entry name" value="CONTACTIN-ASSOCIATED PROTEIN 1"/>
    <property type="match status" value="1"/>
</dbReference>
<dbReference type="EMBL" id="AFYH01053650">
    <property type="status" value="NOT_ANNOTATED_CDS"/>
    <property type="molecule type" value="Genomic_DNA"/>
</dbReference>
<dbReference type="EMBL" id="AFYH01053649">
    <property type="status" value="NOT_ANNOTATED_CDS"/>
    <property type="molecule type" value="Genomic_DNA"/>
</dbReference>
<evidence type="ECO:0000259" key="19">
    <source>
        <dbReference type="PROSITE" id="PS50022"/>
    </source>
</evidence>
<dbReference type="FunFam" id="2.10.25.10:FF:000015">
    <property type="entry name" value="neurexin-1 isoform X1"/>
    <property type="match status" value="1"/>
</dbReference>
<dbReference type="EMBL" id="AFYH01053647">
    <property type="status" value="NOT_ANNOTATED_CDS"/>
    <property type="molecule type" value="Genomic_DNA"/>
</dbReference>
<feature type="region of interest" description="Disordered" evidence="16">
    <location>
        <begin position="1258"/>
        <end position="1291"/>
    </location>
</feature>
<dbReference type="SUPFAM" id="SSF49785">
    <property type="entry name" value="Galactose-binding domain-like"/>
    <property type="match status" value="1"/>
</dbReference>
<comment type="subcellular location">
    <subcellularLocation>
        <location evidence="1">Cell junction</location>
        <location evidence="1">Paranodal septate junction</location>
    </subcellularLocation>
    <subcellularLocation>
        <location evidence="2">Membrane</location>
        <topology evidence="2">Single-pass type I membrane protein</topology>
    </subcellularLocation>
</comment>
<evidence type="ECO:0000256" key="3">
    <source>
        <dbReference type="ARBA" id="ARBA00010241"/>
    </source>
</evidence>
<keyword evidence="8" id="KW-0677">Repeat</keyword>
<dbReference type="PROSITE" id="PS01285">
    <property type="entry name" value="FA58C_1"/>
    <property type="match status" value="1"/>
</dbReference>
<evidence type="ECO:0000256" key="13">
    <source>
        <dbReference type="ARBA" id="ARBA00023157"/>
    </source>
</evidence>
<organism evidence="23 24">
    <name type="scientific">Latimeria chalumnae</name>
    <name type="common">Coelacanth</name>
    <dbReference type="NCBI Taxonomy" id="7897"/>
    <lineage>
        <taxon>Eukaryota</taxon>
        <taxon>Metazoa</taxon>
        <taxon>Chordata</taxon>
        <taxon>Craniata</taxon>
        <taxon>Vertebrata</taxon>
        <taxon>Euteleostomi</taxon>
        <taxon>Coelacanthiformes</taxon>
        <taxon>Coelacanthidae</taxon>
        <taxon>Latimeria</taxon>
    </lineage>
</organism>
<protein>
    <submittedName>
        <fullName evidence="23">Contactin associated protein 1</fullName>
    </submittedName>
</protein>
<keyword evidence="24" id="KW-1185">Reference proteome</keyword>
<dbReference type="Pfam" id="PF00754">
    <property type="entry name" value="F5_F8_type_C"/>
    <property type="match status" value="1"/>
</dbReference>
<dbReference type="CDD" id="cd00110">
    <property type="entry name" value="LamG"/>
    <property type="match status" value="4"/>
</dbReference>
<dbReference type="InterPro" id="IPR050372">
    <property type="entry name" value="Neurexin-related_CASP"/>
</dbReference>
<dbReference type="SMART" id="SM00231">
    <property type="entry name" value="FA58C"/>
    <property type="match status" value="1"/>
</dbReference>
<evidence type="ECO:0000256" key="1">
    <source>
        <dbReference type="ARBA" id="ARBA00004403"/>
    </source>
</evidence>
<feature type="domain" description="Laminin G" evidence="20">
    <location>
        <begin position="171"/>
        <end position="350"/>
    </location>
</feature>
<evidence type="ECO:0000256" key="4">
    <source>
        <dbReference type="ARBA" id="ARBA00022536"/>
    </source>
</evidence>
<dbReference type="OMA" id="RSGCHSN"/>
<feature type="domain" description="EGF-like" evidence="21">
    <location>
        <begin position="535"/>
        <end position="572"/>
    </location>
</feature>
<dbReference type="PROSITE" id="PS50022">
    <property type="entry name" value="FA58C_3"/>
    <property type="match status" value="1"/>
</dbReference>
<evidence type="ECO:0000256" key="12">
    <source>
        <dbReference type="ARBA" id="ARBA00023136"/>
    </source>
</evidence>
<dbReference type="eggNOG" id="KOG3516">
    <property type="taxonomic scope" value="Eukaryota"/>
</dbReference>
<dbReference type="GO" id="GO:0033010">
    <property type="term" value="C:paranodal junction"/>
    <property type="evidence" value="ECO:0007669"/>
    <property type="project" value="UniProtKB-SubCell"/>
</dbReference>
<evidence type="ECO:0000313" key="23">
    <source>
        <dbReference type="Ensembl" id="ENSLACP00000021891.1"/>
    </source>
</evidence>
<evidence type="ECO:0000259" key="20">
    <source>
        <dbReference type="PROSITE" id="PS50025"/>
    </source>
</evidence>
<feature type="transmembrane region" description="Helical" evidence="17">
    <location>
        <begin position="1226"/>
        <end position="1249"/>
    </location>
</feature>
<keyword evidence="5" id="KW-0597">Phosphoprotein</keyword>
<dbReference type="Gene3D" id="2.60.120.1000">
    <property type="match status" value="1"/>
</dbReference>
<keyword evidence="4 14" id="KW-0245">EGF-like domain</keyword>
<dbReference type="EMBL" id="AFYH01053651">
    <property type="status" value="NOT_ANNOTATED_CDS"/>
    <property type="molecule type" value="Genomic_DNA"/>
</dbReference>
<dbReference type="EMBL" id="AFYH01053644">
    <property type="status" value="NOT_ANNOTATED_CDS"/>
    <property type="molecule type" value="Genomic_DNA"/>
</dbReference>
<feature type="signal peptide" evidence="18">
    <location>
        <begin position="1"/>
        <end position="23"/>
    </location>
</feature>
<comment type="similarity">
    <text evidence="3">Belongs to the neurexin family.</text>
</comment>
<dbReference type="InterPro" id="IPR001791">
    <property type="entry name" value="Laminin_G"/>
</dbReference>
<dbReference type="CDD" id="cd00057">
    <property type="entry name" value="FA58C"/>
    <property type="match status" value="1"/>
</dbReference>
<dbReference type="InParanoid" id="M3XGN5"/>
<dbReference type="SUPFAM" id="SSF57196">
    <property type="entry name" value="EGF/Laminin"/>
    <property type="match status" value="1"/>
</dbReference>
<keyword evidence="13 15" id="KW-1015">Disulfide bond</keyword>
<dbReference type="InterPro" id="IPR003585">
    <property type="entry name" value="Neurexin-like"/>
</dbReference>
<dbReference type="EMBL" id="AFYH01053642">
    <property type="status" value="NOT_ANNOTATED_CDS"/>
    <property type="molecule type" value="Genomic_DNA"/>
</dbReference>
<dbReference type="CTD" id="8506"/>
<dbReference type="Pfam" id="PF00008">
    <property type="entry name" value="EGF"/>
    <property type="match status" value="1"/>
</dbReference>
<evidence type="ECO:0000259" key="22">
    <source>
        <dbReference type="PROSITE" id="PS51406"/>
    </source>
</evidence>
<dbReference type="SMART" id="SM00294">
    <property type="entry name" value="4.1m"/>
    <property type="match status" value="1"/>
</dbReference>
<keyword evidence="7 18" id="KW-0732">Signal</keyword>
<evidence type="ECO:0000256" key="5">
    <source>
        <dbReference type="ARBA" id="ARBA00022553"/>
    </source>
</evidence>
<dbReference type="Gene3D" id="2.60.120.200">
    <property type="match status" value="4"/>
</dbReference>
<dbReference type="GeneID" id="102348058"/>
<evidence type="ECO:0000256" key="15">
    <source>
        <dbReference type="PROSITE-ProRule" id="PRU00122"/>
    </source>
</evidence>
<dbReference type="EMBL" id="AFYH01053648">
    <property type="status" value="NOT_ANNOTATED_CDS"/>
    <property type="molecule type" value="Genomic_DNA"/>
</dbReference>
<dbReference type="KEGG" id="lcm:102348058"/>
<evidence type="ECO:0000256" key="11">
    <source>
        <dbReference type="ARBA" id="ARBA00022989"/>
    </source>
</evidence>
<feature type="chain" id="PRO_5004043676" evidence="18">
    <location>
        <begin position="24"/>
        <end position="1291"/>
    </location>
</feature>
<evidence type="ECO:0000256" key="16">
    <source>
        <dbReference type="SAM" id="MobiDB-lite"/>
    </source>
</evidence>
<reference evidence="23" key="3">
    <citation type="submission" date="2025-09" db="UniProtKB">
        <authorList>
            <consortium name="Ensembl"/>
        </authorList>
    </citation>
    <scope>IDENTIFICATION</scope>
</reference>
<evidence type="ECO:0000259" key="21">
    <source>
        <dbReference type="PROSITE" id="PS50026"/>
    </source>
</evidence>
<dbReference type="SUPFAM" id="SSF56496">
    <property type="entry name" value="Fibrinogen C-terminal domain-like"/>
    <property type="match status" value="1"/>
</dbReference>
<feature type="disulfide bond" evidence="15">
    <location>
        <begin position="918"/>
        <end position="945"/>
    </location>
</feature>
<reference evidence="24" key="1">
    <citation type="submission" date="2011-08" db="EMBL/GenBank/DDBJ databases">
        <title>The draft genome of Latimeria chalumnae.</title>
        <authorList>
            <person name="Di Palma F."/>
            <person name="Alfoldi J."/>
            <person name="Johnson J."/>
            <person name="Berlin A."/>
            <person name="Gnerre S."/>
            <person name="Jaffe D."/>
            <person name="MacCallum I."/>
            <person name="Young S."/>
            <person name="Walker B.J."/>
            <person name="Lander E."/>
            <person name="Lindblad-Toh K."/>
        </authorList>
    </citation>
    <scope>NUCLEOTIDE SEQUENCE [LARGE SCALE GENOMIC DNA]</scope>
    <source>
        <strain evidence="24">Wild caught</strain>
    </source>
</reference>
<keyword evidence="9" id="KW-0130">Cell adhesion</keyword>
<dbReference type="PROSITE" id="PS51406">
    <property type="entry name" value="FIBRINOGEN_C_2"/>
    <property type="match status" value="1"/>
</dbReference>
<dbReference type="PROSITE" id="PS50025">
    <property type="entry name" value="LAM_G_DOMAIN"/>
    <property type="match status" value="4"/>
</dbReference>
<name>M3XGN5_LATCH</name>
<dbReference type="CDD" id="cd00054">
    <property type="entry name" value="EGF_CA"/>
    <property type="match status" value="1"/>
</dbReference>
<evidence type="ECO:0000256" key="6">
    <source>
        <dbReference type="ARBA" id="ARBA00022692"/>
    </source>
</evidence>
<dbReference type="STRING" id="7897.ENSLACP00000021891"/>
<dbReference type="GO" id="GO:0016020">
    <property type="term" value="C:membrane"/>
    <property type="evidence" value="ECO:0007669"/>
    <property type="project" value="UniProtKB-SubCell"/>
</dbReference>
<dbReference type="InterPro" id="IPR002181">
    <property type="entry name" value="Fibrinogen_a/b/g_C_dom"/>
</dbReference>
<feature type="domain" description="Fibrinogen C-terminal" evidence="22">
    <location>
        <begin position="571"/>
        <end position="626"/>
    </location>
</feature>
<dbReference type="FunCoup" id="M3XGN5">
    <property type="interactions" value="1038"/>
</dbReference>
<dbReference type="EMBL" id="AFYH01053643">
    <property type="status" value="NOT_ANNOTATED_CDS"/>
    <property type="molecule type" value="Genomic_DNA"/>
</dbReference>
<evidence type="ECO:0000256" key="14">
    <source>
        <dbReference type="PROSITE-ProRule" id="PRU00076"/>
    </source>
</evidence>
<keyword evidence="10" id="KW-0965">Cell junction</keyword>
<dbReference type="SMART" id="SM00181">
    <property type="entry name" value="EGF"/>
    <property type="match status" value="2"/>
</dbReference>
<dbReference type="GeneTree" id="ENSGT00940000160825"/>
<evidence type="ECO:0000256" key="9">
    <source>
        <dbReference type="ARBA" id="ARBA00022889"/>
    </source>
</evidence>
<dbReference type="InterPro" id="IPR000421">
    <property type="entry name" value="FA58C"/>
</dbReference>
<dbReference type="Ensembl" id="ENSLACT00000025348.1">
    <property type="protein sequence ID" value="ENSLACP00000021891.1"/>
    <property type="gene ID" value="ENSLACG00000012255.2"/>
</dbReference>
<dbReference type="OrthoDB" id="26719at2759"/>
<dbReference type="Gene3D" id="2.60.120.260">
    <property type="entry name" value="Galactose-binding domain-like"/>
    <property type="match status" value="1"/>
</dbReference>
<dbReference type="PROSITE" id="PS50026">
    <property type="entry name" value="EGF_3"/>
    <property type="match status" value="2"/>
</dbReference>
<dbReference type="FunFam" id="2.60.120.260:FF:000016">
    <property type="entry name" value="Contactin-associated protein-like 4 isoform 1"/>
    <property type="match status" value="1"/>
</dbReference>
<evidence type="ECO:0000256" key="2">
    <source>
        <dbReference type="ARBA" id="ARBA00004479"/>
    </source>
</evidence>
<dbReference type="FunFam" id="2.60.120.1000:FF:000005">
    <property type="entry name" value="Contactin associated protein-like 2"/>
    <property type="match status" value="1"/>
</dbReference>
<dbReference type="SMART" id="SM00282">
    <property type="entry name" value="LamG"/>
    <property type="match status" value="4"/>
</dbReference>
<dbReference type="EMBL" id="AFYH01053645">
    <property type="status" value="NOT_ANNOTATED_CDS"/>
    <property type="molecule type" value="Genomic_DNA"/>
</dbReference>
<dbReference type="Gene3D" id="2.10.25.10">
    <property type="entry name" value="Laminin"/>
    <property type="match status" value="1"/>
</dbReference>
<feature type="domain" description="EGF-like" evidence="21">
    <location>
        <begin position="946"/>
        <end position="984"/>
    </location>
</feature>
<dbReference type="PROSITE" id="PS01286">
    <property type="entry name" value="FA58C_2"/>
    <property type="match status" value="1"/>
</dbReference>
<evidence type="ECO:0000256" key="17">
    <source>
        <dbReference type="SAM" id="Phobius"/>
    </source>
</evidence>
<evidence type="ECO:0000313" key="24">
    <source>
        <dbReference type="Proteomes" id="UP000008672"/>
    </source>
</evidence>
<feature type="domain" description="F5/8 type C" evidence="19">
    <location>
        <begin position="19"/>
        <end position="167"/>
    </location>
</feature>
<sequence length="1291" mass="146303">MSGIMLSICIAAVLFGNFCLTRGCSHALVAPLYASSFTASSRYNFLYSPNLARLHGGSGWAPYTSDREPWLQINLGDKYKITSIATQGTYNTYDWVTKYIFLYGDSPNSWKPFFQQGSNWTFGGNRNTDGVVRHYLYYPIIAQYVRFIPVAWNPRGKIGLRLEIYGCTHYSDAFFLDGNSTITYRFKTVPSHTLEDYIYFNFKTLEKEGVLMHGEGLQGDYITAELQNAQLLLHINLGTSPVHSIEGHTTVTVGSLLDDQHWHYVKIERYGREVNFTLDGEVRRFYCNGDFDHMDLDSEVVFGGVIVHKYPSLSGKKNFRGCMENIIYNRYRMTSTRQQARFQGRVGFSCRDLPYQPITFAGINNYIQIPAIPKISRLSIKFKFRSWDTTGLLFFTSFAEKLGSLELYLSEGQVNVSITQSGNRRVEFAAGHRLNDGFWHSVEFIAREASAIVIIDEDEGAKFLVHSPFQLLTGDNYYFGGCPKNVLNSDCMSNLSAFHGCMQMISVDNEPLDLNLLRHRRLGRHSEVYFSMCGITNRCNPNLCEHEGICLQSWDDFICNCETTGYKGETCHKSVYKESCDAYRRSGKLSGNYTIDPDGSGPLRPFKVYCKITVERAWTIVHHNRRYETRVTGSSIDKPLLARFDYWNASWDEVSALANVSEYCEQKLEFSCYRSRLLNTPTGLPYSFWMGRNSERHFYWGGVSPGIQGCACGLDKNCADSRYYCNCDADYKRWLYDIGILNYRHHLPITQVVVGDTNRTGSEARFTAGPLRCYGDGSNWNTITFTKAAVLEFPTVNSTPSLDISLYFKTSASSGVFLENSGYWDFIRIELNTTTDVMFAFDVGDGSENLTLRAPTPLNDNEWHQVKAEINVKLARLRVDKLPWVVRQAPHQSYVHMRFNKPLFVGAAEHKLKPFIGCLRGLKMNGVTLNLEVKANETEGVKLNCTGHCSNPRVECYNAGRCIERYSHYTCDCNISAFDGPFCTKNIGGYFESGTWVRYNILSTIVAASKELASLVDLLNPGFNQTSEEIAFSFSTYETPAVLLYVSSYSQDYLAVILKEDGSLQLRYRLGTSPYVFTLTTRNLADGRPHIVNITRINRELYTQVDYFPVIKQGFLLWTEKKFNSPKALFLGRVMETGLIDKEVQKYNTPGFIGCLSGVRFNNIAPLKSFFRPNDSTSAVSVKGDLVESNCGAMPMPLVVVPPDMDPWYREGVFPYIHDDSLSGPLIALVVMLIFLLIIGLLVVLYLYFHRNKGSYHTNEPKPVESTSSIKPLSAKKDANLPQILEESKTE</sequence>
<dbReference type="InterPro" id="IPR036056">
    <property type="entry name" value="Fibrinogen-like_C"/>
</dbReference>
<comment type="caution">
    <text evidence="14">Lacks conserved residue(s) required for the propagation of feature annotation.</text>
</comment>
<evidence type="ECO:0000256" key="10">
    <source>
        <dbReference type="ARBA" id="ARBA00022949"/>
    </source>
</evidence>
<dbReference type="InterPro" id="IPR013320">
    <property type="entry name" value="ConA-like_dom_sf"/>
</dbReference>
<feature type="domain" description="Laminin G" evidence="20">
    <location>
        <begin position="356"/>
        <end position="533"/>
    </location>
</feature>
<accession>M3XGN5</accession>
<evidence type="ECO:0000256" key="18">
    <source>
        <dbReference type="SAM" id="SignalP"/>
    </source>
</evidence>
<dbReference type="InterPro" id="IPR008979">
    <property type="entry name" value="Galactose-bd-like_sf"/>
</dbReference>
<dbReference type="EMBL" id="AFYH01053646">
    <property type="status" value="NOT_ANNOTATED_CDS"/>
    <property type="molecule type" value="Genomic_DNA"/>
</dbReference>
<dbReference type="Pfam" id="PF02210">
    <property type="entry name" value="Laminin_G_2"/>
    <property type="match status" value="4"/>
</dbReference>
<gene>
    <name evidence="23" type="primary">CNTNAP1</name>
</gene>
<dbReference type="Proteomes" id="UP000008672">
    <property type="component" value="Unassembled WGS sequence"/>
</dbReference>
<dbReference type="SUPFAM" id="SSF49899">
    <property type="entry name" value="Concanavalin A-like lectins/glucanases"/>
    <property type="match status" value="4"/>
</dbReference>
<evidence type="ECO:0000256" key="7">
    <source>
        <dbReference type="ARBA" id="ARBA00022729"/>
    </source>
</evidence>
<feature type="domain" description="Laminin G" evidence="20">
    <location>
        <begin position="1002"/>
        <end position="1191"/>
    </location>
</feature>
<dbReference type="RefSeq" id="XP_014342731.1">
    <property type="nucleotide sequence ID" value="XM_014487245.2"/>
</dbReference>
<evidence type="ECO:0000256" key="8">
    <source>
        <dbReference type="ARBA" id="ARBA00022737"/>
    </source>
</evidence>
<keyword evidence="6 17" id="KW-0812">Transmembrane</keyword>